<dbReference type="STRING" id="1867952.MTBPR1_40050"/>
<evidence type="ECO:0000313" key="3">
    <source>
        <dbReference type="Proteomes" id="UP000231658"/>
    </source>
</evidence>
<keyword evidence="1" id="KW-0472">Membrane</keyword>
<gene>
    <name evidence="2" type="ORF">MTBPR1_40050</name>
</gene>
<sequence length="59" mass="6500">MIIKYLLPCLFALLALVIWYLDGAWQNGAMPTKGMIKVVGFAGLAGLCFFMAKKFKKAS</sequence>
<evidence type="ECO:0000313" key="2">
    <source>
        <dbReference type="EMBL" id="SCA57027.1"/>
    </source>
</evidence>
<keyword evidence="3" id="KW-1185">Reference proteome</keyword>
<protein>
    <submittedName>
        <fullName evidence="2">Uncharacterized protein</fullName>
    </submittedName>
</protein>
<name>A0A1C3RIB8_9PROT</name>
<dbReference type="EMBL" id="FLYE01000034">
    <property type="protein sequence ID" value="SCA57027.1"/>
    <property type="molecule type" value="Genomic_DNA"/>
</dbReference>
<accession>A0A1C3RIB8</accession>
<dbReference type="AlphaFoldDB" id="A0A1C3RIB8"/>
<feature type="transmembrane region" description="Helical" evidence="1">
    <location>
        <begin position="34"/>
        <end position="52"/>
    </location>
</feature>
<evidence type="ECO:0000256" key="1">
    <source>
        <dbReference type="SAM" id="Phobius"/>
    </source>
</evidence>
<keyword evidence="1" id="KW-0812">Transmembrane</keyword>
<proteinExistence type="predicted"/>
<dbReference type="Proteomes" id="UP000231658">
    <property type="component" value="Unassembled WGS sequence"/>
</dbReference>
<dbReference type="OrthoDB" id="8482019at2"/>
<keyword evidence="1" id="KW-1133">Transmembrane helix</keyword>
<reference evidence="2 3" key="1">
    <citation type="submission" date="2016-07" db="EMBL/GenBank/DDBJ databases">
        <authorList>
            <person name="Lefevre C.T."/>
        </authorList>
    </citation>
    <scope>NUCLEOTIDE SEQUENCE [LARGE SCALE GENOMIC DNA]</scope>
    <source>
        <strain evidence="2">PR1</strain>
    </source>
</reference>
<dbReference type="RefSeq" id="WP_069189092.1">
    <property type="nucleotide sequence ID" value="NZ_FLYE01000034.1"/>
</dbReference>
<organism evidence="2 3">
    <name type="scientific">Candidatus Terasakiella magnetica</name>
    <dbReference type="NCBI Taxonomy" id="1867952"/>
    <lineage>
        <taxon>Bacteria</taxon>
        <taxon>Pseudomonadati</taxon>
        <taxon>Pseudomonadota</taxon>
        <taxon>Alphaproteobacteria</taxon>
        <taxon>Rhodospirillales</taxon>
        <taxon>Terasakiellaceae</taxon>
        <taxon>Terasakiella</taxon>
    </lineage>
</organism>